<reference evidence="2 3" key="1">
    <citation type="submission" date="2019-02" db="EMBL/GenBank/DDBJ databases">
        <title>Genome sequencing of the rare red list fungi Hericium alpestre (H. flagellum).</title>
        <authorList>
            <person name="Buettner E."/>
            <person name="Kellner H."/>
        </authorList>
    </citation>
    <scope>NUCLEOTIDE SEQUENCE [LARGE SCALE GENOMIC DNA]</scope>
    <source>
        <strain evidence="2 3">DSM 108284</strain>
    </source>
</reference>
<accession>A0A4Y9ZSR3</accession>
<dbReference type="EMBL" id="SFCI01000810">
    <property type="protein sequence ID" value="TFY77842.1"/>
    <property type="molecule type" value="Genomic_DNA"/>
</dbReference>
<feature type="compositionally biased region" description="Polar residues" evidence="1">
    <location>
        <begin position="359"/>
        <end position="369"/>
    </location>
</feature>
<evidence type="ECO:0000313" key="2">
    <source>
        <dbReference type="EMBL" id="TFY77842.1"/>
    </source>
</evidence>
<evidence type="ECO:0008006" key="4">
    <source>
        <dbReference type="Google" id="ProtNLM"/>
    </source>
</evidence>
<protein>
    <recommendedName>
        <fullName evidence="4">Phosphatidylglycerol lysyltransferase C-terminal domain-containing protein</fullName>
    </recommendedName>
</protein>
<feature type="region of interest" description="Disordered" evidence="1">
    <location>
        <begin position="358"/>
        <end position="407"/>
    </location>
</feature>
<comment type="caution">
    <text evidence="2">The sequence shown here is derived from an EMBL/GenBank/DDBJ whole genome shotgun (WGS) entry which is preliminary data.</text>
</comment>
<feature type="compositionally biased region" description="Low complexity" evidence="1">
    <location>
        <begin position="371"/>
        <end position="399"/>
    </location>
</feature>
<feature type="compositionally biased region" description="Polar residues" evidence="1">
    <location>
        <begin position="52"/>
        <end position="76"/>
    </location>
</feature>
<dbReference type="Proteomes" id="UP000298061">
    <property type="component" value="Unassembled WGS sequence"/>
</dbReference>
<proteinExistence type="predicted"/>
<keyword evidence="3" id="KW-1185">Reference proteome</keyword>
<sequence length="510" mass="55706">MPSIRSTIHKIVPSKFRSSKDNDPKDDDSKDNDLAQNSSPQHGETSDPPPSEQASTQDPSKSSNNHDTSNPAQQESLDLDTPFKIPSPAVTDAADAGSQLAADKAALAELVASYGSSSATAWLEFSRYHIWRPDSAHPISESSFPPCAGLPSLELHLRPVWLCVDGAMERVLGKDSSFGWSTLSCIVEDVVEPSKIVEIAEHDAGGSSTIKDLKKNLRRAQRAHVVVKEMKPDDWTDDKKKEVEDGVQAWKKSRSGIQIASSQTSFEPWLDFEHRRYWVAEQEEKIVGLLILAPIHPSSFQIKNAVSFPSAPRGTSEELIYRAMRDLDDAEHGDPRLAGARAEQEQSGVLLFHKPEGNVQASEENSRGSPVSHGSGDHSSTSSVSRGSRPSSESLSPVPTSDDGEGRFSHMTVTFGISAADTLKPVDNLSGWRITWLSRTYNKIVGGTGLLRRGDFRVCCFPIFVAEAGLIDVGVQNKFKSQHMPMYVCYPAEDGFGLDGANALLRCLRQ</sequence>
<name>A0A4Y9ZSR3_9AGAM</name>
<feature type="compositionally biased region" description="Polar residues" evidence="1">
    <location>
        <begin position="34"/>
        <end position="43"/>
    </location>
</feature>
<dbReference type="OrthoDB" id="372395at2759"/>
<evidence type="ECO:0000313" key="3">
    <source>
        <dbReference type="Proteomes" id="UP000298061"/>
    </source>
</evidence>
<dbReference type="AlphaFoldDB" id="A0A4Y9ZSR3"/>
<gene>
    <name evidence="2" type="ORF">EWM64_g6172</name>
</gene>
<organism evidence="2 3">
    <name type="scientific">Hericium alpestre</name>
    <dbReference type="NCBI Taxonomy" id="135208"/>
    <lineage>
        <taxon>Eukaryota</taxon>
        <taxon>Fungi</taxon>
        <taxon>Dikarya</taxon>
        <taxon>Basidiomycota</taxon>
        <taxon>Agaricomycotina</taxon>
        <taxon>Agaricomycetes</taxon>
        <taxon>Russulales</taxon>
        <taxon>Hericiaceae</taxon>
        <taxon>Hericium</taxon>
    </lineage>
</organism>
<feature type="compositionally biased region" description="Basic and acidic residues" evidence="1">
    <location>
        <begin position="18"/>
        <end position="33"/>
    </location>
</feature>
<feature type="region of interest" description="Disordered" evidence="1">
    <location>
        <begin position="1"/>
        <end position="90"/>
    </location>
</feature>
<dbReference type="STRING" id="135208.A0A4Y9ZSR3"/>
<evidence type="ECO:0000256" key="1">
    <source>
        <dbReference type="SAM" id="MobiDB-lite"/>
    </source>
</evidence>